<feature type="domain" description="AB hydrolase-1" evidence="1">
    <location>
        <begin position="21"/>
        <end position="247"/>
    </location>
</feature>
<dbReference type="InterPro" id="IPR029058">
    <property type="entry name" value="AB_hydrolase_fold"/>
</dbReference>
<evidence type="ECO:0000313" key="3">
    <source>
        <dbReference type="Proteomes" id="UP000642910"/>
    </source>
</evidence>
<dbReference type="SUPFAM" id="SSF53474">
    <property type="entry name" value="alpha/beta-Hydrolases"/>
    <property type="match status" value="1"/>
</dbReference>
<comment type="caution">
    <text evidence="2">The sequence shown here is derived from an EMBL/GenBank/DDBJ whole genome shotgun (WGS) entry which is preliminary data.</text>
</comment>
<keyword evidence="2" id="KW-0378">Hydrolase</keyword>
<accession>A0ABS0F778</accession>
<dbReference type="PRINTS" id="PR00111">
    <property type="entry name" value="ABHYDROLASE"/>
</dbReference>
<evidence type="ECO:0000259" key="1">
    <source>
        <dbReference type="Pfam" id="PF00561"/>
    </source>
</evidence>
<gene>
    <name evidence="2" type="ORF">IW967_14775</name>
</gene>
<evidence type="ECO:0000313" key="2">
    <source>
        <dbReference type="EMBL" id="MBF8379112.1"/>
    </source>
</evidence>
<name>A0ABS0F778_9BACL</name>
<dbReference type="Pfam" id="PF00561">
    <property type="entry name" value="Abhydrolase_1"/>
    <property type="match status" value="1"/>
</dbReference>
<dbReference type="Proteomes" id="UP000642910">
    <property type="component" value="Unassembled WGS sequence"/>
</dbReference>
<keyword evidence="3" id="KW-1185">Reference proteome</keyword>
<proteinExistence type="predicted"/>
<organism evidence="2 3">
    <name type="scientific">Alicyclobacillus mali</name>
    <name type="common">ex Roth et al. 2021</name>
    <dbReference type="NCBI Taxonomy" id="1123961"/>
    <lineage>
        <taxon>Bacteria</taxon>
        <taxon>Bacillati</taxon>
        <taxon>Bacillota</taxon>
        <taxon>Bacilli</taxon>
        <taxon>Bacillales</taxon>
        <taxon>Alicyclobacillaceae</taxon>
        <taxon>Alicyclobacillus</taxon>
    </lineage>
</organism>
<dbReference type="Gene3D" id="3.40.50.1820">
    <property type="entry name" value="alpha/beta hydrolase"/>
    <property type="match status" value="1"/>
</dbReference>
<dbReference type="EMBL" id="JADPKZ010000048">
    <property type="protein sequence ID" value="MBF8379112.1"/>
    <property type="molecule type" value="Genomic_DNA"/>
</dbReference>
<sequence>MPFAERFDARLYYEVRGEGHPLLLIMGVGGNIRWWGSGFVRRLAEKHAVIAFDNRGAGQSEADPAKPWTLEQMADDARAVLDAAGVERAHVLGYSMGGMIAQELALRHPKAVSSLVLGATSCGGPQMVQPDEIQREMRSRPASVAERAEWYMRLFFPEAFRAKNEAYLQSAFRLLLRADMPEEVYQAQLDAVDRWRGSWDRLPGLTCPVLVMHGLEDRVLPYINGERLAYRIPAAKLKLYAGCGHGFAMQAGGAVLRDVLAFLDGGGDGVGREG</sequence>
<dbReference type="InterPro" id="IPR000073">
    <property type="entry name" value="AB_hydrolase_1"/>
</dbReference>
<dbReference type="GO" id="GO:0016787">
    <property type="term" value="F:hydrolase activity"/>
    <property type="evidence" value="ECO:0007669"/>
    <property type="project" value="UniProtKB-KW"/>
</dbReference>
<protein>
    <submittedName>
        <fullName evidence="2">Alpha/beta fold hydrolase</fullName>
    </submittedName>
</protein>
<dbReference type="RefSeq" id="WP_195868411.1">
    <property type="nucleotide sequence ID" value="NZ_JADPKZ010000048.1"/>
</dbReference>
<dbReference type="InterPro" id="IPR050471">
    <property type="entry name" value="AB_hydrolase"/>
</dbReference>
<dbReference type="PANTHER" id="PTHR43433">
    <property type="entry name" value="HYDROLASE, ALPHA/BETA FOLD FAMILY PROTEIN"/>
    <property type="match status" value="1"/>
</dbReference>
<dbReference type="PANTHER" id="PTHR43433:SF5">
    <property type="entry name" value="AB HYDROLASE-1 DOMAIN-CONTAINING PROTEIN"/>
    <property type="match status" value="1"/>
</dbReference>
<reference evidence="2 3" key="1">
    <citation type="submission" date="2020-11" db="EMBL/GenBank/DDBJ databases">
        <title>Genomic insight of Alicyclobacillus mali FL 18 reveals a new arsenic-resistant strain, with potential in environmental biotechnology.</title>
        <authorList>
            <person name="Fiorentino G."/>
            <person name="Gallo G."/>
            <person name="Aulitto M."/>
        </authorList>
    </citation>
    <scope>NUCLEOTIDE SEQUENCE [LARGE SCALE GENOMIC DNA]</scope>
    <source>
        <strain evidence="2 3">FL 18</strain>
    </source>
</reference>